<organism evidence="2 3">
    <name type="scientific">Verruconis gallopava</name>
    <dbReference type="NCBI Taxonomy" id="253628"/>
    <lineage>
        <taxon>Eukaryota</taxon>
        <taxon>Fungi</taxon>
        <taxon>Dikarya</taxon>
        <taxon>Ascomycota</taxon>
        <taxon>Pezizomycotina</taxon>
        <taxon>Dothideomycetes</taxon>
        <taxon>Pleosporomycetidae</taxon>
        <taxon>Venturiales</taxon>
        <taxon>Sympoventuriaceae</taxon>
        <taxon>Verruconis</taxon>
    </lineage>
</organism>
<dbReference type="VEuPathDB" id="FungiDB:PV09_03265"/>
<dbReference type="InterPro" id="IPR039535">
    <property type="entry name" value="ASST-like"/>
</dbReference>
<dbReference type="InParanoid" id="A0A0D1XTM7"/>
<evidence type="ECO:0000313" key="2">
    <source>
        <dbReference type="EMBL" id="KIW06096.1"/>
    </source>
</evidence>
<dbReference type="AlphaFoldDB" id="A0A0D1XTM7"/>
<keyword evidence="1" id="KW-0732">Signal</keyword>
<dbReference type="Pfam" id="PF14269">
    <property type="entry name" value="Arylsulfotran_2"/>
    <property type="match status" value="1"/>
</dbReference>
<dbReference type="EMBL" id="KN847536">
    <property type="protein sequence ID" value="KIW06096.1"/>
    <property type="molecule type" value="Genomic_DNA"/>
</dbReference>
<name>A0A0D1XTM7_9PEZI</name>
<evidence type="ECO:0008006" key="4">
    <source>
        <dbReference type="Google" id="ProtNLM"/>
    </source>
</evidence>
<dbReference type="Proteomes" id="UP000053259">
    <property type="component" value="Unassembled WGS sequence"/>
</dbReference>
<gene>
    <name evidence="2" type="ORF">PV09_03265</name>
</gene>
<dbReference type="OrthoDB" id="5427350at2759"/>
<evidence type="ECO:0000256" key="1">
    <source>
        <dbReference type="SAM" id="SignalP"/>
    </source>
</evidence>
<keyword evidence="3" id="KW-1185">Reference proteome</keyword>
<sequence length="573" mass="62210">MQLQFLYALCLSSLLAPLAVFAGDSISTDLDTYGSGDSQGTPYQTYLSNADVKPPQLQINSNSSGTAPGYVFIGVDGKPTSGQNVPVIYDMSAERMGTLVWTGNYSEPFDFKVQTYKGEPVLTFWSGELLDGYGHGSYYILNQSYVEIAHFSAVGYEDLGDLHEFTITTDDTALVTVYAVSQANLLEFGGLADGYIFDGVFQEIDIESGKVVFEWNSTEHVALNETYNDLGSSGTLDSPFDYFHINSVEKDADGNYLVSARVMDCVYKIDGKTGDIIWRLHGKRSDFDVEDAANFAFQHDARWVDDKAQTRMTIFDNGPTDEVAYSRGLLLDVDQSAKTVRLNTEFANGAKTFAMYEGCLQPINASDEKTNYFLGFGNQPFFAELDADGKILLDVQFGKTNAVNSYRAYKLPWTGKPLTSPDMYYDAGAKKAYLSWNGATEVESWAIYTANTTGANAEWLPLVNVTRTGFETELDLSGVEGRLETYVRGKAANAAGHTIGWTRASNGTAMVDAPVPSSEAVVAQSSSSSVSATSTSSTTATPSATKKSAAVRRCGFSELAALVAAFTAMLFVL</sequence>
<dbReference type="PANTHER" id="PTHR35340:SF5">
    <property type="entry name" value="ASST-DOMAIN-CONTAINING PROTEIN"/>
    <property type="match status" value="1"/>
</dbReference>
<dbReference type="SUPFAM" id="SSF50998">
    <property type="entry name" value="Quinoprotein alcohol dehydrogenase-like"/>
    <property type="match status" value="1"/>
</dbReference>
<reference evidence="2 3" key="1">
    <citation type="submission" date="2015-01" db="EMBL/GenBank/DDBJ databases">
        <title>The Genome Sequence of Ochroconis gallopava CBS43764.</title>
        <authorList>
            <consortium name="The Broad Institute Genomics Platform"/>
            <person name="Cuomo C."/>
            <person name="de Hoog S."/>
            <person name="Gorbushina A."/>
            <person name="Stielow B."/>
            <person name="Teixiera M."/>
            <person name="Abouelleil A."/>
            <person name="Chapman S.B."/>
            <person name="Priest M."/>
            <person name="Young S.K."/>
            <person name="Wortman J."/>
            <person name="Nusbaum C."/>
            <person name="Birren B."/>
        </authorList>
    </citation>
    <scope>NUCLEOTIDE SEQUENCE [LARGE SCALE GENOMIC DNA]</scope>
    <source>
        <strain evidence="2 3">CBS 43764</strain>
    </source>
</reference>
<dbReference type="RefSeq" id="XP_016215965.1">
    <property type="nucleotide sequence ID" value="XM_016356442.1"/>
</dbReference>
<feature type="chain" id="PRO_5002251517" description="ASST-domain-containing protein" evidence="1">
    <location>
        <begin position="23"/>
        <end position="573"/>
    </location>
</feature>
<feature type="signal peptide" evidence="1">
    <location>
        <begin position="1"/>
        <end position="22"/>
    </location>
</feature>
<protein>
    <recommendedName>
        <fullName evidence="4">ASST-domain-containing protein</fullName>
    </recommendedName>
</protein>
<dbReference type="InterPro" id="IPR053143">
    <property type="entry name" value="Arylsulfate_ST"/>
</dbReference>
<dbReference type="PANTHER" id="PTHR35340">
    <property type="entry name" value="PQQ ENZYME REPEAT PROTEIN-RELATED"/>
    <property type="match status" value="1"/>
</dbReference>
<dbReference type="GeneID" id="27311238"/>
<evidence type="ECO:0000313" key="3">
    <source>
        <dbReference type="Proteomes" id="UP000053259"/>
    </source>
</evidence>
<dbReference type="STRING" id="253628.A0A0D1XTM7"/>
<dbReference type="InterPro" id="IPR011047">
    <property type="entry name" value="Quinoprotein_ADH-like_sf"/>
</dbReference>
<proteinExistence type="predicted"/>
<dbReference type="HOGENOM" id="CLU_018249_0_1_1"/>
<accession>A0A0D1XTM7</accession>